<keyword evidence="3" id="KW-0326">Glycosidase</keyword>
<reference evidence="5 6" key="1">
    <citation type="submission" date="2016-10" db="EMBL/GenBank/DDBJ databases">
        <authorList>
            <person name="de Groot N.N."/>
        </authorList>
    </citation>
    <scope>NUCLEOTIDE SEQUENCE [LARGE SCALE GENOMIC DNA]</scope>
    <source>
        <strain evidence="5 6">ATCC 51327</strain>
    </source>
</reference>
<dbReference type="InterPro" id="IPR017853">
    <property type="entry name" value="GH"/>
</dbReference>
<evidence type="ECO:0000259" key="4">
    <source>
        <dbReference type="SMART" id="SM00642"/>
    </source>
</evidence>
<name>A0A1I4FUF6_9FIRM</name>
<dbReference type="SUPFAM" id="SSF51011">
    <property type="entry name" value="Glycosyl hydrolase domain"/>
    <property type="match status" value="1"/>
</dbReference>
<evidence type="ECO:0000313" key="5">
    <source>
        <dbReference type="EMBL" id="SFL21532.1"/>
    </source>
</evidence>
<dbReference type="FunFam" id="3.20.20.80:FF:000064">
    <property type="entry name" value="Oligo-1,6-glucosidase"/>
    <property type="match status" value="2"/>
</dbReference>
<protein>
    <submittedName>
        <fullName evidence="5">Oligo-1,6-glucosidase</fullName>
    </submittedName>
</protein>
<organism evidence="5 6">
    <name type="scientific">Halanaerobium salsuginis</name>
    <dbReference type="NCBI Taxonomy" id="29563"/>
    <lineage>
        <taxon>Bacteria</taxon>
        <taxon>Bacillati</taxon>
        <taxon>Bacillota</taxon>
        <taxon>Clostridia</taxon>
        <taxon>Halanaerobiales</taxon>
        <taxon>Halanaerobiaceae</taxon>
        <taxon>Halanaerobium</taxon>
    </lineage>
</organism>
<dbReference type="NCBIfam" id="NF008183">
    <property type="entry name" value="PRK10933.1"/>
    <property type="match status" value="1"/>
</dbReference>
<dbReference type="RefSeq" id="WP_089859155.1">
    <property type="nucleotide sequence ID" value="NZ_FOTI01000004.1"/>
</dbReference>
<dbReference type="AlphaFoldDB" id="A0A1I4FUF6"/>
<dbReference type="CDD" id="cd11333">
    <property type="entry name" value="AmyAc_SI_OligoGlu_DGase"/>
    <property type="match status" value="1"/>
</dbReference>
<dbReference type="Gene3D" id="3.20.20.80">
    <property type="entry name" value="Glycosidases"/>
    <property type="match status" value="1"/>
</dbReference>
<dbReference type="OrthoDB" id="9805159at2"/>
<dbReference type="PANTHER" id="PTHR10357:SF184">
    <property type="entry name" value="OLIGO-1,6-GLUCOSIDASE 1"/>
    <property type="match status" value="1"/>
</dbReference>
<feature type="domain" description="Glycosyl hydrolase family 13 catalytic" evidence="4">
    <location>
        <begin position="15"/>
        <end position="408"/>
    </location>
</feature>
<dbReference type="GO" id="GO:0009313">
    <property type="term" value="P:oligosaccharide catabolic process"/>
    <property type="evidence" value="ECO:0007669"/>
    <property type="project" value="TreeGrafter"/>
</dbReference>
<proteinExistence type="inferred from homology"/>
<dbReference type="STRING" id="29563.SAMN02983006_00500"/>
<keyword evidence="2" id="KW-0378">Hydrolase</keyword>
<dbReference type="Proteomes" id="UP000199006">
    <property type="component" value="Unassembled WGS sequence"/>
</dbReference>
<dbReference type="PANTHER" id="PTHR10357">
    <property type="entry name" value="ALPHA-AMYLASE FAMILY MEMBER"/>
    <property type="match status" value="1"/>
</dbReference>
<accession>A0A1I4FUF6</accession>
<dbReference type="GO" id="GO:0004556">
    <property type="term" value="F:alpha-amylase activity"/>
    <property type="evidence" value="ECO:0007669"/>
    <property type="project" value="TreeGrafter"/>
</dbReference>
<dbReference type="Gene3D" id="2.60.40.1180">
    <property type="entry name" value="Golgi alpha-mannosidase II"/>
    <property type="match status" value="1"/>
</dbReference>
<dbReference type="Pfam" id="PF00128">
    <property type="entry name" value="Alpha-amylase"/>
    <property type="match status" value="1"/>
</dbReference>
<evidence type="ECO:0000256" key="1">
    <source>
        <dbReference type="ARBA" id="ARBA00008061"/>
    </source>
</evidence>
<keyword evidence="6" id="KW-1185">Reference proteome</keyword>
<evidence type="ECO:0000256" key="3">
    <source>
        <dbReference type="ARBA" id="ARBA00023295"/>
    </source>
</evidence>
<dbReference type="EMBL" id="FOTI01000004">
    <property type="protein sequence ID" value="SFL21532.1"/>
    <property type="molecule type" value="Genomic_DNA"/>
</dbReference>
<dbReference type="Gene3D" id="3.90.400.10">
    <property type="entry name" value="Oligo-1,6-glucosidase, Domain 2"/>
    <property type="match status" value="1"/>
</dbReference>
<evidence type="ECO:0000313" key="6">
    <source>
        <dbReference type="Proteomes" id="UP000199006"/>
    </source>
</evidence>
<sequence length="548" mass="65850">MNKKKKWWKEAVVYQIYPRSFNDSNGDGIGDLNGIKEKLDYLKDLGIDVIWLSPIYKSPNDDNGYDISDYYSIMEEFGTMDDFNKLLEQIHKKDMKLIMDLVINHTSDEHQWFKRSAKDKNNKYSDYYIWRDPVDGEPPNNWESRFSGSAWTYCESRDQYYLHLFSKKQPDLNWENQNVKNDIFKMIDWWLAKGIDGFRMDVINFIAKERGLPDSIRPDSPEKWSSLPKSHEILNKLRKEVIDNYNVMTVGETPFVTPKDGHKYVNNSRDELDMIFHFEHVDLNDFNDKNFIKFKDIQSKWYKVQEKGGWLSQYFANHDQPRPISKFFNDNQYREESAKLIAMMLLTLPGTPYIYQGEEIGMTNVDFNSIEEYNDIRTINKYYDLLNKNQNVDDFFNNIKQLSRDNARTPMQWSNNKYAGFSDTKPWLKINPNYNKINVENNLDDSNSVYHFYKKLIKYRKQNKGLIYGDYKDLLKLDKELYYFKKTFQEKEFYVILNFTDKIIDLEEKKVKFNYTQLELCNYNNHNEYNEKKLQPYEARLYKLKNEL</sequence>
<dbReference type="FunFam" id="3.90.400.10:FF:000002">
    <property type="entry name" value="Sucrose isomerase"/>
    <property type="match status" value="1"/>
</dbReference>
<dbReference type="InterPro" id="IPR045857">
    <property type="entry name" value="O16G_dom_2"/>
</dbReference>
<dbReference type="InterPro" id="IPR013780">
    <property type="entry name" value="Glyco_hydro_b"/>
</dbReference>
<gene>
    <name evidence="5" type="ORF">SAMN02983006_00500</name>
</gene>
<dbReference type="InterPro" id="IPR006047">
    <property type="entry name" value="GH13_cat_dom"/>
</dbReference>
<comment type="similarity">
    <text evidence="1">Belongs to the glycosyl hydrolase 13 family.</text>
</comment>
<evidence type="ECO:0000256" key="2">
    <source>
        <dbReference type="ARBA" id="ARBA00022801"/>
    </source>
</evidence>
<dbReference type="SMART" id="SM00642">
    <property type="entry name" value="Aamy"/>
    <property type="match status" value="1"/>
</dbReference>
<dbReference type="SUPFAM" id="SSF51445">
    <property type="entry name" value="(Trans)glycosidases"/>
    <property type="match status" value="1"/>
</dbReference>